<dbReference type="Proteomes" id="UP000799757">
    <property type="component" value="Unassembled WGS sequence"/>
</dbReference>
<gene>
    <name evidence="2" type="ORF">K505DRAFT_215289</name>
</gene>
<name>A0A6A6X6J0_9PLEO</name>
<dbReference type="OrthoDB" id="3790454at2759"/>
<protein>
    <submittedName>
        <fullName evidence="2">Uncharacterized protein</fullName>
    </submittedName>
</protein>
<sequence length="282" mass="31588">PSGEEKSPETKSPPSRLPPDYQLAPTVPAPFGGTLEASLDALLDFGRTFPALQGAVTHMLEAGGTRKDWAAVFEPMLELSGGLSPEEQQTGAQTPGRYLLSHLLVLVTRHLLPNQIIENRALMQQLYFERRNTYVRLLLRYDMQLPWKREGGHHVVVSSDPPPARPETQVARVAPPARNPRYPLRCPLMPNILPTLIVAPELGYATKTLSDKMRHHVTALDGYLLLTDESIDAWGEKEFLVRLVAVVGIWQWVRESNDRLGEMEVMGWEELGEGAENAWFLD</sequence>
<evidence type="ECO:0000313" key="3">
    <source>
        <dbReference type="Proteomes" id="UP000799757"/>
    </source>
</evidence>
<organism evidence="2 3">
    <name type="scientific">Melanomma pulvis-pyrius CBS 109.77</name>
    <dbReference type="NCBI Taxonomy" id="1314802"/>
    <lineage>
        <taxon>Eukaryota</taxon>
        <taxon>Fungi</taxon>
        <taxon>Dikarya</taxon>
        <taxon>Ascomycota</taxon>
        <taxon>Pezizomycotina</taxon>
        <taxon>Dothideomycetes</taxon>
        <taxon>Pleosporomycetidae</taxon>
        <taxon>Pleosporales</taxon>
        <taxon>Melanommataceae</taxon>
        <taxon>Melanomma</taxon>
    </lineage>
</organism>
<feature type="non-terminal residue" evidence="2">
    <location>
        <position position="1"/>
    </location>
</feature>
<dbReference type="AlphaFoldDB" id="A0A6A6X6J0"/>
<keyword evidence="3" id="KW-1185">Reference proteome</keyword>
<accession>A0A6A6X6J0</accession>
<feature type="non-terminal residue" evidence="2">
    <location>
        <position position="282"/>
    </location>
</feature>
<reference evidence="2" key="1">
    <citation type="journal article" date="2020" name="Stud. Mycol.">
        <title>101 Dothideomycetes genomes: a test case for predicting lifestyles and emergence of pathogens.</title>
        <authorList>
            <person name="Haridas S."/>
            <person name="Albert R."/>
            <person name="Binder M."/>
            <person name="Bloem J."/>
            <person name="Labutti K."/>
            <person name="Salamov A."/>
            <person name="Andreopoulos B."/>
            <person name="Baker S."/>
            <person name="Barry K."/>
            <person name="Bills G."/>
            <person name="Bluhm B."/>
            <person name="Cannon C."/>
            <person name="Castanera R."/>
            <person name="Culley D."/>
            <person name="Daum C."/>
            <person name="Ezra D."/>
            <person name="Gonzalez J."/>
            <person name="Henrissat B."/>
            <person name="Kuo A."/>
            <person name="Liang C."/>
            <person name="Lipzen A."/>
            <person name="Lutzoni F."/>
            <person name="Magnuson J."/>
            <person name="Mondo S."/>
            <person name="Nolan M."/>
            <person name="Ohm R."/>
            <person name="Pangilinan J."/>
            <person name="Park H.-J."/>
            <person name="Ramirez L."/>
            <person name="Alfaro M."/>
            <person name="Sun H."/>
            <person name="Tritt A."/>
            <person name="Yoshinaga Y."/>
            <person name="Zwiers L.-H."/>
            <person name="Turgeon B."/>
            <person name="Goodwin S."/>
            <person name="Spatafora J."/>
            <person name="Crous P."/>
            <person name="Grigoriev I."/>
        </authorList>
    </citation>
    <scope>NUCLEOTIDE SEQUENCE</scope>
    <source>
        <strain evidence="2">CBS 109.77</strain>
    </source>
</reference>
<evidence type="ECO:0000256" key="1">
    <source>
        <dbReference type="SAM" id="MobiDB-lite"/>
    </source>
</evidence>
<proteinExistence type="predicted"/>
<feature type="region of interest" description="Disordered" evidence="1">
    <location>
        <begin position="1"/>
        <end position="25"/>
    </location>
</feature>
<dbReference type="EMBL" id="MU001994">
    <property type="protein sequence ID" value="KAF2791939.1"/>
    <property type="molecule type" value="Genomic_DNA"/>
</dbReference>
<evidence type="ECO:0000313" key="2">
    <source>
        <dbReference type="EMBL" id="KAF2791939.1"/>
    </source>
</evidence>